<dbReference type="Proteomes" id="UP001177021">
    <property type="component" value="Unassembled WGS sequence"/>
</dbReference>
<dbReference type="EMBL" id="CASHSV030000109">
    <property type="protein sequence ID" value="CAJ2648365.1"/>
    <property type="molecule type" value="Genomic_DNA"/>
</dbReference>
<sequence>MKHEALHNGVFQFLKQRRWSEEEDGWSYGSGVMSLCRCAVNVCDMAWYDVVYTLKIKKYRRETIWYIG</sequence>
<proteinExistence type="predicted"/>
<gene>
    <name evidence="1" type="ORF">MILVUS5_LOCUS16729</name>
</gene>
<protein>
    <submittedName>
        <fullName evidence="1">Uncharacterized protein</fullName>
    </submittedName>
</protein>
<evidence type="ECO:0000313" key="2">
    <source>
        <dbReference type="Proteomes" id="UP001177021"/>
    </source>
</evidence>
<organism evidence="1 2">
    <name type="scientific">Trifolium pratense</name>
    <name type="common">Red clover</name>
    <dbReference type="NCBI Taxonomy" id="57577"/>
    <lineage>
        <taxon>Eukaryota</taxon>
        <taxon>Viridiplantae</taxon>
        <taxon>Streptophyta</taxon>
        <taxon>Embryophyta</taxon>
        <taxon>Tracheophyta</taxon>
        <taxon>Spermatophyta</taxon>
        <taxon>Magnoliopsida</taxon>
        <taxon>eudicotyledons</taxon>
        <taxon>Gunneridae</taxon>
        <taxon>Pentapetalae</taxon>
        <taxon>rosids</taxon>
        <taxon>fabids</taxon>
        <taxon>Fabales</taxon>
        <taxon>Fabaceae</taxon>
        <taxon>Papilionoideae</taxon>
        <taxon>50 kb inversion clade</taxon>
        <taxon>NPAAA clade</taxon>
        <taxon>Hologalegina</taxon>
        <taxon>IRL clade</taxon>
        <taxon>Trifolieae</taxon>
        <taxon>Trifolium</taxon>
    </lineage>
</organism>
<name>A0ACB0JTZ2_TRIPR</name>
<keyword evidence="2" id="KW-1185">Reference proteome</keyword>
<evidence type="ECO:0000313" key="1">
    <source>
        <dbReference type="EMBL" id="CAJ2648365.1"/>
    </source>
</evidence>
<reference evidence="1" key="1">
    <citation type="submission" date="2023-10" db="EMBL/GenBank/DDBJ databases">
        <authorList>
            <person name="Rodriguez Cubillos JULIANA M."/>
            <person name="De Vega J."/>
        </authorList>
    </citation>
    <scope>NUCLEOTIDE SEQUENCE</scope>
</reference>
<comment type="caution">
    <text evidence="1">The sequence shown here is derived from an EMBL/GenBank/DDBJ whole genome shotgun (WGS) entry which is preliminary data.</text>
</comment>
<accession>A0ACB0JTZ2</accession>